<dbReference type="Proteomes" id="UP000052068">
    <property type="component" value="Unassembled WGS sequence"/>
</dbReference>
<evidence type="ECO:0000256" key="5">
    <source>
        <dbReference type="ARBA" id="ARBA00022989"/>
    </source>
</evidence>
<name>A0ABR5CLM8_9HYPH</name>
<evidence type="ECO:0000256" key="1">
    <source>
        <dbReference type="ARBA" id="ARBA00004651"/>
    </source>
</evidence>
<evidence type="ECO:0000256" key="6">
    <source>
        <dbReference type="ARBA" id="ARBA00023136"/>
    </source>
</evidence>
<evidence type="ECO:0000256" key="4">
    <source>
        <dbReference type="ARBA" id="ARBA00022692"/>
    </source>
</evidence>
<accession>A0ABR5CLM8</accession>
<gene>
    <name evidence="8" type="ORF">RS75_21620</name>
</gene>
<dbReference type="InterPro" id="IPR032808">
    <property type="entry name" value="DoxX"/>
</dbReference>
<proteinExistence type="inferred from homology"/>
<keyword evidence="3" id="KW-1003">Cell membrane</keyword>
<keyword evidence="6 7" id="KW-0472">Membrane</keyword>
<keyword evidence="5 7" id="KW-1133">Transmembrane helix</keyword>
<keyword evidence="4 7" id="KW-0812">Transmembrane</keyword>
<dbReference type="InterPro" id="IPR051907">
    <property type="entry name" value="DoxX-like_oxidoreductase"/>
</dbReference>
<evidence type="ECO:0000313" key="9">
    <source>
        <dbReference type="Proteomes" id="UP000052068"/>
    </source>
</evidence>
<comment type="caution">
    <text evidence="8">The sequence shown here is derived from an EMBL/GenBank/DDBJ whole genome shotgun (WGS) entry which is preliminary data.</text>
</comment>
<feature type="transmembrane region" description="Helical" evidence="7">
    <location>
        <begin position="81"/>
        <end position="98"/>
    </location>
</feature>
<dbReference type="PANTHER" id="PTHR33452:SF4">
    <property type="entry name" value="BLL4328 PROTEIN"/>
    <property type="match status" value="1"/>
</dbReference>
<feature type="transmembrane region" description="Helical" evidence="7">
    <location>
        <begin position="104"/>
        <end position="124"/>
    </location>
</feature>
<feature type="transmembrane region" description="Helical" evidence="7">
    <location>
        <begin position="12"/>
        <end position="29"/>
    </location>
</feature>
<comment type="subcellular location">
    <subcellularLocation>
        <location evidence="1">Cell membrane</location>
        <topology evidence="1">Multi-pass membrane protein</topology>
    </subcellularLocation>
</comment>
<evidence type="ECO:0000313" key="8">
    <source>
        <dbReference type="EMBL" id="KJF65711.1"/>
    </source>
</evidence>
<organism evidence="8 9">
    <name type="scientific">Rhizobium nepotum 39/7</name>
    <dbReference type="NCBI Taxonomy" id="1368418"/>
    <lineage>
        <taxon>Bacteria</taxon>
        <taxon>Pseudomonadati</taxon>
        <taxon>Pseudomonadota</taxon>
        <taxon>Alphaproteobacteria</taxon>
        <taxon>Hyphomicrobiales</taxon>
        <taxon>Rhizobiaceae</taxon>
        <taxon>Rhizobium/Agrobacterium group</taxon>
        <taxon>Rhizobium</taxon>
    </lineage>
</organism>
<protein>
    <submittedName>
        <fullName evidence="8">DoxX family protein</fullName>
    </submittedName>
</protein>
<evidence type="ECO:0000256" key="7">
    <source>
        <dbReference type="SAM" id="Phobius"/>
    </source>
</evidence>
<dbReference type="PANTHER" id="PTHR33452">
    <property type="entry name" value="OXIDOREDUCTASE CATD-RELATED"/>
    <property type="match status" value="1"/>
</dbReference>
<feature type="transmembrane region" description="Helical" evidence="7">
    <location>
        <begin position="49"/>
        <end position="69"/>
    </location>
</feature>
<sequence>MATFNNLSRYQPYALAALRIIAALLFIEHGTQKLFGFPASQMQGSLPTLMLVAALLEFVGGILLLIGLFTRPVAFILSGQMAVAYFMAHAPSSVFPALNGGDAAILFCFVFLYLVFAGPGAFSVDERRV</sequence>
<keyword evidence="9" id="KW-1185">Reference proteome</keyword>
<comment type="similarity">
    <text evidence="2">Belongs to the DoxX family.</text>
</comment>
<evidence type="ECO:0000256" key="2">
    <source>
        <dbReference type="ARBA" id="ARBA00006679"/>
    </source>
</evidence>
<dbReference type="EMBL" id="JWJH01000025">
    <property type="protein sequence ID" value="KJF65711.1"/>
    <property type="molecule type" value="Genomic_DNA"/>
</dbReference>
<evidence type="ECO:0000256" key="3">
    <source>
        <dbReference type="ARBA" id="ARBA00022475"/>
    </source>
</evidence>
<dbReference type="RefSeq" id="WP_045024342.1">
    <property type="nucleotide sequence ID" value="NZ_JWJH01000025.1"/>
</dbReference>
<reference evidence="8 9" key="1">
    <citation type="submission" date="2015-03" db="EMBL/GenBank/DDBJ databases">
        <title>Draft Genome Sequences of Agrobacterium nepotum Strain 39/7T (= CFBP 7436T = LMG 26435T) and Agrobacterium sp. Strain KFB 330 (= CFBP 8308 = LMG 28674).</title>
        <authorList>
            <person name="Kuzmanovic N."/>
            <person name="Pulawska J."/>
            <person name="Obradovic A."/>
        </authorList>
    </citation>
    <scope>NUCLEOTIDE SEQUENCE [LARGE SCALE GENOMIC DNA]</scope>
    <source>
        <strain evidence="8 9">39/7</strain>
    </source>
</reference>
<dbReference type="Pfam" id="PF07681">
    <property type="entry name" value="DoxX"/>
    <property type="match status" value="1"/>
</dbReference>